<dbReference type="GO" id="GO:0008320">
    <property type="term" value="F:protein transmembrane transporter activity"/>
    <property type="evidence" value="ECO:0007669"/>
    <property type="project" value="UniProtKB-UniRule"/>
</dbReference>
<dbReference type="AlphaFoldDB" id="A0A1M5G4Y9"/>
<feature type="transmembrane region" description="Helical" evidence="9">
    <location>
        <begin position="6"/>
        <end position="22"/>
    </location>
</feature>
<name>A0A1M5G4Y9_9FLAO</name>
<evidence type="ECO:0000256" key="7">
    <source>
        <dbReference type="ARBA" id="ARBA00023010"/>
    </source>
</evidence>
<accession>A0A1M5G4Y9</accession>
<evidence type="ECO:0000256" key="9">
    <source>
        <dbReference type="HAMAP-Rule" id="MF_00236"/>
    </source>
</evidence>
<dbReference type="PRINTS" id="PR01506">
    <property type="entry name" value="TATBPROTEIN"/>
</dbReference>
<dbReference type="GO" id="GO:0033281">
    <property type="term" value="C:TAT protein transport complex"/>
    <property type="evidence" value="ECO:0007669"/>
    <property type="project" value="UniProtKB-UniRule"/>
</dbReference>
<keyword evidence="4 9" id="KW-0812">Transmembrane</keyword>
<keyword evidence="8 9" id="KW-0472">Membrane</keyword>
<dbReference type="GO" id="GO:0043953">
    <property type="term" value="P:protein transport by the Tat complex"/>
    <property type="evidence" value="ECO:0007669"/>
    <property type="project" value="UniProtKB-UniRule"/>
</dbReference>
<evidence type="ECO:0000256" key="1">
    <source>
        <dbReference type="ARBA" id="ARBA00004162"/>
    </source>
</evidence>
<dbReference type="Pfam" id="PF02416">
    <property type="entry name" value="TatA_B_E"/>
    <property type="match status" value="1"/>
</dbReference>
<keyword evidence="3 9" id="KW-1003">Cell membrane</keyword>
<comment type="function">
    <text evidence="9">Part of the twin-arginine translocation (Tat) system that transports large folded proteins containing a characteristic twin-arginine motif in their signal peptide across membranes. TatA could form the protein-conducting channel of the Tat system.</text>
</comment>
<organism evidence="10 11">
    <name type="scientific">Flavobacterium fluvii</name>
    <dbReference type="NCBI Taxonomy" id="468056"/>
    <lineage>
        <taxon>Bacteria</taxon>
        <taxon>Pseudomonadati</taxon>
        <taxon>Bacteroidota</taxon>
        <taxon>Flavobacteriia</taxon>
        <taxon>Flavobacteriales</taxon>
        <taxon>Flavobacteriaceae</taxon>
        <taxon>Flavobacterium</taxon>
    </lineage>
</organism>
<dbReference type="OrthoDB" id="1525160at2"/>
<evidence type="ECO:0000313" key="11">
    <source>
        <dbReference type="Proteomes" id="UP000184516"/>
    </source>
</evidence>
<dbReference type="Proteomes" id="UP000184516">
    <property type="component" value="Unassembled WGS sequence"/>
</dbReference>
<dbReference type="Gene3D" id="1.20.5.3310">
    <property type="match status" value="1"/>
</dbReference>
<dbReference type="InterPro" id="IPR006312">
    <property type="entry name" value="TatA/E"/>
</dbReference>
<evidence type="ECO:0000256" key="4">
    <source>
        <dbReference type="ARBA" id="ARBA00022692"/>
    </source>
</evidence>
<dbReference type="PANTHER" id="PTHR42982:SF1">
    <property type="entry name" value="SEC-INDEPENDENT PROTEIN TRANSLOCASE PROTEIN TATA"/>
    <property type="match status" value="1"/>
</dbReference>
<evidence type="ECO:0000256" key="5">
    <source>
        <dbReference type="ARBA" id="ARBA00022927"/>
    </source>
</evidence>
<comment type="similarity">
    <text evidence="9">Belongs to the TatA/E family.</text>
</comment>
<evidence type="ECO:0000256" key="8">
    <source>
        <dbReference type="ARBA" id="ARBA00023136"/>
    </source>
</evidence>
<comment type="subunit">
    <text evidence="9">Forms a complex with TatC.</text>
</comment>
<dbReference type="InterPro" id="IPR003369">
    <property type="entry name" value="TatA/B/E"/>
</dbReference>
<gene>
    <name evidence="9" type="primary">tatA</name>
    <name evidence="10" type="ORF">SAMN05443549_1011095</name>
</gene>
<dbReference type="RefSeq" id="WP_073368467.1">
    <property type="nucleotide sequence ID" value="NZ_FQWB01000001.1"/>
</dbReference>
<dbReference type="PANTHER" id="PTHR42982">
    <property type="entry name" value="SEC-INDEPENDENT PROTEIN TRANSLOCASE PROTEIN TATA"/>
    <property type="match status" value="1"/>
</dbReference>
<keyword evidence="2 9" id="KW-0813">Transport</keyword>
<sequence length="134" mass="14322">MFGIGGGELIFILFVILMLFGSDKVPEIARTMGKAMAQLKNATNDIKNEIQKGAEDNGLDQKTLNNFTGNITSEINSAKANLLGDTNPLSGISDAVSNEIDKTKSSILDNTIPQVDKVAGEIEGIVEGPIKRKM</sequence>
<dbReference type="HAMAP" id="MF_00236">
    <property type="entry name" value="TatA_E"/>
    <property type="match status" value="1"/>
</dbReference>
<keyword evidence="11" id="KW-1185">Reference proteome</keyword>
<comment type="subcellular location">
    <subcellularLocation>
        <location evidence="1 9">Cell membrane</location>
        <topology evidence="1 9">Single-pass membrane protein</topology>
    </subcellularLocation>
</comment>
<dbReference type="EMBL" id="FQWB01000001">
    <property type="protein sequence ID" value="SHF98778.1"/>
    <property type="molecule type" value="Genomic_DNA"/>
</dbReference>
<keyword evidence="7 9" id="KW-0811">Translocation</keyword>
<evidence type="ECO:0000256" key="3">
    <source>
        <dbReference type="ARBA" id="ARBA00022475"/>
    </source>
</evidence>
<dbReference type="STRING" id="468056.SAMN05443549_1011095"/>
<evidence type="ECO:0000313" key="10">
    <source>
        <dbReference type="EMBL" id="SHF98778.1"/>
    </source>
</evidence>
<protein>
    <recommendedName>
        <fullName evidence="9">Sec-independent protein translocase protein TatA</fullName>
    </recommendedName>
</protein>
<evidence type="ECO:0000256" key="6">
    <source>
        <dbReference type="ARBA" id="ARBA00022989"/>
    </source>
</evidence>
<evidence type="ECO:0000256" key="2">
    <source>
        <dbReference type="ARBA" id="ARBA00022448"/>
    </source>
</evidence>
<reference evidence="11" key="1">
    <citation type="submission" date="2016-11" db="EMBL/GenBank/DDBJ databases">
        <authorList>
            <person name="Varghese N."/>
            <person name="Submissions S."/>
        </authorList>
    </citation>
    <scope>NUCLEOTIDE SEQUENCE [LARGE SCALE GENOMIC DNA]</scope>
    <source>
        <strain evidence="11">DSM 19978</strain>
    </source>
</reference>
<proteinExistence type="inferred from homology"/>
<keyword evidence="6 9" id="KW-1133">Transmembrane helix</keyword>
<keyword evidence="5 9" id="KW-0653">Protein transport</keyword>